<gene>
    <name evidence="2" type="ORF">L873DRAFT_1313179</name>
</gene>
<keyword evidence="1" id="KW-0472">Membrane</keyword>
<evidence type="ECO:0000313" key="2">
    <source>
        <dbReference type="EMBL" id="RPA95476.1"/>
    </source>
</evidence>
<dbReference type="AlphaFoldDB" id="A0A3N4JB75"/>
<sequence>MQGSRGIEHTRPPLSRMARFHIPHPGQRGSGTTEREGSYYLKKSKECLFPFFSHTCCMFFTLHRIITSSDILCLHVPVDSVDGIMAIKQMDREFVLTAMALAFSYEYSLCTFLIWSSRPTFYRDRG</sequence>
<keyword evidence="1" id="KW-1133">Transmembrane helix</keyword>
<name>A0A3N4JB75_9PEZI</name>
<evidence type="ECO:0000313" key="3">
    <source>
        <dbReference type="Proteomes" id="UP000276215"/>
    </source>
</evidence>
<proteinExistence type="predicted"/>
<accession>A0A3N4JB75</accession>
<dbReference type="EMBL" id="ML120425">
    <property type="protein sequence ID" value="RPA95476.1"/>
    <property type="molecule type" value="Genomic_DNA"/>
</dbReference>
<evidence type="ECO:0000256" key="1">
    <source>
        <dbReference type="SAM" id="Phobius"/>
    </source>
</evidence>
<protein>
    <submittedName>
        <fullName evidence="2">Uncharacterized protein</fullName>
    </submittedName>
</protein>
<keyword evidence="3" id="KW-1185">Reference proteome</keyword>
<organism evidence="2 3">
    <name type="scientific">Choiromyces venosus 120613-1</name>
    <dbReference type="NCBI Taxonomy" id="1336337"/>
    <lineage>
        <taxon>Eukaryota</taxon>
        <taxon>Fungi</taxon>
        <taxon>Dikarya</taxon>
        <taxon>Ascomycota</taxon>
        <taxon>Pezizomycotina</taxon>
        <taxon>Pezizomycetes</taxon>
        <taxon>Pezizales</taxon>
        <taxon>Tuberaceae</taxon>
        <taxon>Choiromyces</taxon>
    </lineage>
</organism>
<dbReference type="Proteomes" id="UP000276215">
    <property type="component" value="Unassembled WGS sequence"/>
</dbReference>
<keyword evidence="1" id="KW-0812">Transmembrane</keyword>
<feature type="transmembrane region" description="Helical" evidence="1">
    <location>
        <begin position="94"/>
        <end position="115"/>
    </location>
</feature>
<reference evidence="2 3" key="1">
    <citation type="journal article" date="2018" name="Nat. Ecol. Evol.">
        <title>Pezizomycetes genomes reveal the molecular basis of ectomycorrhizal truffle lifestyle.</title>
        <authorList>
            <person name="Murat C."/>
            <person name="Payen T."/>
            <person name="Noel B."/>
            <person name="Kuo A."/>
            <person name="Morin E."/>
            <person name="Chen J."/>
            <person name="Kohler A."/>
            <person name="Krizsan K."/>
            <person name="Balestrini R."/>
            <person name="Da Silva C."/>
            <person name="Montanini B."/>
            <person name="Hainaut M."/>
            <person name="Levati E."/>
            <person name="Barry K.W."/>
            <person name="Belfiori B."/>
            <person name="Cichocki N."/>
            <person name="Clum A."/>
            <person name="Dockter R.B."/>
            <person name="Fauchery L."/>
            <person name="Guy J."/>
            <person name="Iotti M."/>
            <person name="Le Tacon F."/>
            <person name="Lindquist E.A."/>
            <person name="Lipzen A."/>
            <person name="Malagnac F."/>
            <person name="Mello A."/>
            <person name="Molinier V."/>
            <person name="Miyauchi S."/>
            <person name="Poulain J."/>
            <person name="Riccioni C."/>
            <person name="Rubini A."/>
            <person name="Sitrit Y."/>
            <person name="Splivallo R."/>
            <person name="Traeger S."/>
            <person name="Wang M."/>
            <person name="Zifcakova L."/>
            <person name="Wipf D."/>
            <person name="Zambonelli A."/>
            <person name="Paolocci F."/>
            <person name="Nowrousian M."/>
            <person name="Ottonello S."/>
            <person name="Baldrian P."/>
            <person name="Spatafora J.W."/>
            <person name="Henrissat B."/>
            <person name="Nagy L.G."/>
            <person name="Aury J.M."/>
            <person name="Wincker P."/>
            <person name="Grigoriev I.V."/>
            <person name="Bonfante P."/>
            <person name="Martin F.M."/>
        </authorList>
    </citation>
    <scope>NUCLEOTIDE SEQUENCE [LARGE SCALE GENOMIC DNA]</scope>
    <source>
        <strain evidence="2 3">120613-1</strain>
    </source>
</reference>